<dbReference type="Proteomes" id="UP000438345">
    <property type="component" value="Chromosome"/>
</dbReference>
<dbReference type="GO" id="GO:0008270">
    <property type="term" value="F:zinc ion binding"/>
    <property type="evidence" value="ECO:0007669"/>
    <property type="project" value="UniProtKB-KW"/>
</dbReference>
<dbReference type="InterPro" id="IPR003644">
    <property type="entry name" value="Calx_beta"/>
</dbReference>
<feature type="repeat" description="NHL" evidence="5">
    <location>
        <begin position="847"/>
        <end position="890"/>
    </location>
</feature>
<evidence type="ECO:0000256" key="2">
    <source>
        <dbReference type="ARBA" id="ARBA00022737"/>
    </source>
</evidence>
<feature type="domain" description="LamG-like jellyroll fold" evidence="6">
    <location>
        <begin position="2445"/>
        <end position="2579"/>
    </location>
</feature>
<evidence type="ECO:0000256" key="3">
    <source>
        <dbReference type="ARBA" id="ARBA00022837"/>
    </source>
</evidence>
<dbReference type="Pfam" id="PF17170">
    <property type="entry name" value="DUF5128"/>
    <property type="match status" value="2"/>
</dbReference>
<dbReference type="Pfam" id="PF14252">
    <property type="entry name" value="DUF4347"/>
    <property type="match status" value="1"/>
</dbReference>
<dbReference type="Gene3D" id="2.60.40.2030">
    <property type="match status" value="3"/>
</dbReference>
<feature type="repeat" description="NHL" evidence="5">
    <location>
        <begin position="941"/>
        <end position="984"/>
    </location>
</feature>
<dbReference type="PROSITE" id="PS51125">
    <property type="entry name" value="NHL"/>
    <property type="match status" value="4"/>
</dbReference>
<evidence type="ECO:0000259" key="6">
    <source>
        <dbReference type="SMART" id="SM00560"/>
    </source>
</evidence>
<dbReference type="RefSeq" id="WP_158200777.1">
    <property type="nucleotide sequence ID" value="NZ_CP046973.1"/>
</dbReference>
<reference evidence="7 8" key="1">
    <citation type="submission" date="2019-12" db="EMBL/GenBank/DDBJ databases">
        <title>Complete genome sequence of Microcystis aeruginosa strain FD4.</title>
        <authorList>
            <person name="Urakawa H."/>
        </authorList>
    </citation>
    <scope>NUCLEOTIDE SEQUENCE [LARGE SCALE GENOMIC DNA]</scope>
    <source>
        <strain evidence="7 8">FD4</strain>
    </source>
</reference>
<dbReference type="SUPFAM" id="SSF89260">
    <property type="entry name" value="Collagen-binding domain"/>
    <property type="match status" value="1"/>
</dbReference>
<protein>
    <submittedName>
        <fullName evidence="7">DUF4347 domain-containing protein</fullName>
    </submittedName>
</protein>
<dbReference type="SUPFAM" id="SSF63829">
    <property type="entry name" value="Calcium-dependent phosphotriesterase"/>
    <property type="match status" value="1"/>
</dbReference>
<keyword evidence="1" id="KW-0732">Signal</keyword>
<feature type="domain" description="LamG-like jellyroll fold" evidence="6">
    <location>
        <begin position="2208"/>
        <end position="2342"/>
    </location>
</feature>
<dbReference type="Gene3D" id="2.60.120.200">
    <property type="match status" value="4"/>
</dbReference>
<dbReference type="InterPro" id="IPR013517">
    <property type="entry name" value="FG-GAP"/>
</dbReference>
<name>A0A857D5S6_MICAE</name>
<feature type="repeat" description="NHL" evidence="5">
    <location>
        <begin position="1034"/>
        <end position="1076"/>
    </location>
</feature>
<dbReference type="EMBL" id="CP046973">
    <property type="protein sequence ID" value="QGZ90885.1"/>
    <property type="molecule type" value="Genomic_DNA"/>
</dbReference>
<dbReference type="SUPFAM" id="SSF69318">
    <property type="entry name" value="Integrin alpha N-terminal domain"/>
    <property type="match status" value="1"/>
</dbReference>
<dbReference type="InterPro" id="IPR025592">
    <property type="entry name" value="DUF4347"/>
</dbReference>
<feature type="domain" description="LamG-like jellyroll fold" evidence="6">
    <location>
        <begin position="1615"/>
        <end position="1752"/>
    </location>
</feature>
<dbReference type="InterPro" id="IPR011042">
    <property type="entry name" value="6-blade_b-propeller_TolB-like"/>
</dbReference>
<dbReference type="Pfam" id="PF01436">
    <property type="entry name" value="NHL"/>
    <property type="match status" value="1"/>
</dbReference>
<evidence type="ECO:0000256" key="1">
    <source>
        <dbReference type="ARBA" id="ARBA00022729"/>
    </source>
</evidence>
<dbReference type="InterPro" id="IPR006558">
    <property type="entry name" value="LamG-like"/>
</dbReference>
<keyword evidence="2" id="KW-0677">Repeat</keyword>
<dbReference type="SUPFAM" id="SSF141072">
    <property type="entry name" value="CalX-like"/>
    <property type="match status" value="2"/>
</dbReference>
<accession>A0A857D5S6</accession>
<dbReference type="InterPro" id="IPR001258">
    <property type="entry name" value="NHL_repeat"/>
</dbReference>
<keyword evidence="4" id="KW-1015">Disulfide bond</keyword>
<dbReference type="InterPro" id="IPR050952">
    <property type="entry name" value="TRIM-NHL_E3_ligases"/>
</dbReference>
<dbReference type="SUPFAM" id="SSF49899">
    <property type="entry name" value="Concanavalin A-like lectins/glucanases"/>
    <property type="match status" value="4"/>
</dbReference>
<dbReference type="InterPro" id="IPR028994">
    <property type="entry name" value="Integrin_alpha_N"/>
</dbReference>
<dbReference type="Pfam" id="PF13385">
    <property type="entry name" value="Laminin_G_3"/>
    <property type="match status" value="4"/>
</dbReference>
<dbReference type="SMART" id="SM00560">
    <property type="entry name" value="LamGL"/>
    <property type="match status" value="4"/>
</dbReference>
<dbReference type="GO" id="GO:0016020">
    <property type="term" value="C:membrane"/>
    <property type="evidence" value="ECO:0007669"/>
    <property type="project" value="InterPro"/>
</dbReference>
<dbReference type="PANTHER" id="PTHR24104">
    <property type="entry name" value="E3 UBIQUITIN-PROTEIN LIGASE NHLRC1-RELATED"/>
    <property type="match status" value="1"/>
</dbReference>
<dbReference type="Pfam" id="PF03160">
    <property type="entry name" value="Calx-beta"/>
    <property type="match status" value="3"/>
</dbReference>
<proteinExistence type="predicted"/>
<evidence type="ECO:0000256" key="4">
    <source>
        <dbReference type="ARBA" id="ARBA00023157"/>
    </source>
</evidence>
<evidence type="ECO:0000256" key="5">
    <source>
        <dbReference type="PROSITE-ProRule" id="PRU00504"/>
    </source>
</evidence>
<keyword evidence="3" id="KW-0106">Calcium</keyword>
<evidence type="ECO:0000313" key="8">
    <source>
        <dbReference type="Proteomes" id="UP000438345"/>
    </source>
</evidence>
<feature type="domain" description="LamG-like jellyroll fold" evidence="6">
    <location>
        <begin position="543"/>
        <end position="670"/>
    </location>
</feature>
<evidence type="ECO:0000313" key="7">
    <source>
        <dbReference type="EMBL" id="QGZ90885.1"/>
    </source>
</evidence>
<dbReference type="GO" id="GO:0007154">
    <property type="term" value="P:cell communication"/>
    <property type="evidence" value="ECO:0007669"/>
    <property type="project" value="InterPro"/>
</dbReference>
<dbReference type="Gene3D" id="2.120.10.30">
    <property type="entry name" value="TolB, C-terminal domain"/>
    <property type="match status" value="3"/>
</dbReference>
<feature type="repeat" description="NHL" evidence="5">
    <location>
        <begin position="894"/>
        <end position="937"/>
    </location>
</feature>
<dbReference type="Gene3D" id="2.60.120.380">
    <property type="match status" value="3"/>
</dbReference>
<dbReference type="InterPro" id="IPR013320">
    <property type="entry name" value="ConA-like_dom_sf"/>
</dbReference>
<sequence length="3312" mass="359165">MSQSFPNILFIDTQLASYQQLLDAVLPSTEVILINSNQDGVEAITAALSNRTNLKSIQVISHGSQGQLQLGNIWLNSHTLQDYSAKIQSWGNALIETGDILFYGCNLAADEAGLSLIQNISQLTGADVAASEDLTGSALLGGDWDLEANTGAIESSLAISAEGQANYTETLAIPSLTVYESFLVEGYNSVNSDGHWNRITLSLSNYDQKSSFYISYNLLPHGLESQGSVSSNDYSDPNSGSFQITPSKVYSKNGQLLVDIPIIINNDSLWDQQEYMDFRLNPTSEYTVTGADQYNNFLQIVSDNHPQVSIGNYWENSTKTEGEPLRVKEITRIELDLGKQGVPILSGFDLYFDVTGTAIRGSFANTQKGSDYKLFYTFYKRDPLDYGKYTQVDSRKAFPDPVANTSIYKINVPAGTTSIIFQAEDINDEVFEPTETIKITLVEDDVVLGLAERSSGDKYYVAGKYDQTQPISESDKKYLDSLRIKIVNLLENEPIVSLGKVVNPTEGFGYGSTIEGLEDAIALNGTQSVTIPAKSSLNLANTGKFTLEAWIYPNFTDNTQHDIISYQGGTKTGYPSISIINQISLQIGFGDGTKWNTKTIEKAINPKGWNHIASTFDGTDYKIYVNAVEIYSTSEFAGQKPAPTQQLEIGKDFIGAIDEVRIWDTARSAAELQSLMISELTGAETGLIGYWDFNKNLTNKANQDSSNPHNGSMNGTVEYLNQPAPQIGYIEVNLDKPFQGPQGLWVKYDITSGTATQNSDYFNSRYRKVSTDANSERNGIIIPQGETSAKIYFAALNDAVVEGDETINIKLIPHNFDQENLVVNPNIYVVDLENRNVQVFDNLGNLLSTFGAYGTGDGQFNNPQDLVQDKNGNIYVVDSRGYNVQVFDSNGKFLRKFGSQGTGNGQFTDPWNIDLDSQGNIYVVDRSRKNIQVFNNSGTFLRQIGSSGTGDGQFSDPQTLAIDKNDNVYVADAGNDNVQVFDNTGKYLRKFNLLRSGIYNTNTVDMALDSSGNIYLLDSAYNNVQVFSNSGTFLRQFGSYGTGNGQFIQAVSIGIDGNGNIYVGDGRDDVQIFDSSGNYISKFGSSGSGKGQFNSPTGITFDNSWPNSNYGISATNNSATITIKDNQAYTQGVILFDATNQPISDKNPLAIKNGTADFKIKLTSQPTSNVTVSLSSNQGSLTSTTVTFTSSNWDTLQTVKLNGVSADGNISASASGYFTGTQTFGFTINPPLKVTEGSTTDAVPVTPEVIISSLGDVQENGGESGNFIVNLSAPAPKGGININYTVAGTATQGTDYQNLTGKITIAEGDTTGQISILPIADDVTEPNETVTITLATGTGYKLTTDTSKKQATLNVLNDDTAGIKVVNAQKITDTNNNLVTSYSDNLVAVVTSEPYPNVNNVLQLWDNNNKLLGSVTLTQEQINAGKISLNVTGTLPNSQQLRAILKENSTVNQGLTLDNGKINLNGSTVEITLPSIGNQALVGIRLQSKPTADVTVSFKDIDNTETSLDKTSVTFTPQNWQEYQVVTVTGLDDLDLDGDISYNITAFVSATNDPNYSGKTFDLPVKNLDDDQKLDPSALDTPSKINYTLKFDGLDDHVAISNGKVSATSLKLPTSALTVEAWVNIAQFKDWSSAISFLQDNGSTEAGFALGTMATGQFYLAVAGGGNGLTYLNSPSKYSTNQWYHIAGVYNGSKMELFINGESVATSTAETGNIYYLDSWYRLGMYKDDNEDVGLNGQIREVRVWNVARSGADIKANKNTSLSGQETGLINYYQGNLTTDNFLFDNGSNRQNGVLANGASVSVISLPTVSIGNPVTVAEGNTNAVINVNLSQAATQTIDVIFSIPQGTAVINQDYQISQTYLINQFEADGKARFASPFDNIDVGDNAKPTFADLDNDGDLDAIIGHQTGIKYFKNLGSPSSPLFAEQTGSQNPFGNINIQGAAPTFADLNGDLTLDLAVGTDTGTIIYYINNGDRLNPRFVLPSGLIPVQNDPFTGIDVGDRATPVLVDYDQDGDNDLIVGSQASGISYYRNTGNKNSPTFTKSTSNPFANISGNAPILVDYDSDTDLDIFVGQANGVVTYWENNNGTFAQNASKNPFAKITNTASLATNSAPAVVDLNGEGFKDAFIGVNNGKIDYYEQFNLVTFNAGETSKTINLQIKDDQIAEDNETLEITLYPNNGYNLGSPQNYLSLDGTDDYVAIPNAKLAGDYTIETWVYIDSKTQNFSSILELGNDTGSERIFWGLRNNQSQLFLETITNSQSVSYTLPEQLPQKQWVHLAVSLDNSGVGKFYVNGELKTTVSGFKLPTETVKTVNYLGKGRGGYQFAGKIKNLTIWDKSLTQTEIQADKDKVLTGSETGLVAYYKGDLDSQNTLVDSSSNKLNGTINNGALVKNDIVTTVTISDNDTAGVTITKLTGTNTNETNNSVNFDGQDDYVTVPNISKLSGDFTLETWVYIDSKTQNFSSILELGNDTGSERIFWGLRNNQSQLFLETITNSQSLSYTLSEQLPQKEWVHLAVSLDNSGVGKFYVNGELKTTVSGLKLPTEIVKTVNYLGKGRGGYQFAGKIKNLTIWDKSLTQTEIQADKDKVLTGSETGLVAYYKGDLDSQNTLVDSSSNKLNGTLNNGVFVKNELIPPVTISYSVKLNSQPIAPVTVYLGSQDESEALVTVKSDLTSLAGVTSLVFTPDNWNQAQNFYVKGVDDQIDDDDMNYQIITTVSSEDQKYHKLAVNDLSLTNIDNDQAGFIIKGAGKAIEGRDNVYSIKLSSQPVGNIRLIMTPTNDQIRLNNEFVGEPLTITFTPQNWNLEQTVRATALDDQVVEYLHYSQINFEVQTGQGLDFESKADNNTAENALDLGTIKGGYHWSNLAISPSGDIDWFKFTIPDTGNNLDFAKINFNHGAGNLKLEVYSAKNFSTPLLVSDSSSATQNYEQISLNGQPLGDYYLKISGTPNSYNLLVADSDYKFTQVVPNPVSVVIQDNDLPTATLIAGTTASEVFSEPSYFTVQLNAPLPTNSSGLNVNYRLAGGSATLSEDKNGNGVLDPGEDTNNNGKLELGDYLIQKEGVVRIAPGDIQNNLIIAPIDDKLVEDLKLTIKSVTPGTNNNELILNVNSSITNAITQSSREPSGTDYPANNTTTGRLLVGDLVTGAWTSSGDQDWYGVDLEANKTYTFDLEKYGNGDPIFELFDSNSKSLGSNDDTANRNSRFTYTPTVSGKYYAVARPFGSTLDSYRLSVKNIVSNSSSKSEATGTDLANYTSTTGFLSVGDVVTGNIDSGYDQDWYKLDLKADTTYILDLMGSSLGDGTLTTPNIYSYFK</sequence>
<dbReference type="Pfam" id="PF13517">
    <property type="entry name" value="FG-GAP_3"/>
    <property type="match status" value="2"/>
</dbReference>
<dbReference type="InterPro" id="IPR038081">
    <property type="entry name" value="CalX-like_sf"/>
</dbReference>
<dbReference type="PANTHER" id="PTHR24104:SF25">
    <property type="entry name" value="PROTEIN LIN-41"/>
    <property type="match status" value="1"/>
</dbReference>
<organism evidence="7 8">
    <name type="scientific">Microcystis aeruginosa FD4</name>
    <dbReference type="NCBI Taxonomy" id="2686288"/>
    <lineage>
        <taxon>Bacteria</taxon>
        <taxon>Bacillati</taxon>
        <taxon>Cyanobacteriota</taxon>
        <taxon>Cyanophyceae</taxon>
        <taxon>Oscillatoriophycideae</taxon>
        <taxon>Chroococcales</taxon>
        <taxon>Microcystaceae</taxon>
        <taxon>Microcystis</taxon>
    </lineage>
</organism>
<gene>
    <name evidence="7" type="ORF">GQR42_16575</name>
</gene>